<dbReference type="Proteomes" id="UP000489600">
    <property type="component" value="Unassembled WGS sequence"/>
</dbReference>
<keyword evidence="1" id="KW-0812">Transmembrane</keyword>
<feature type="transmembrane region" description="Helical" evidence="1">
    <location>
        <begin position="51"/>
        <end position="69"/>
    </location>
</feature>
<gene>
    <name evidence="2" type="ORF">ANE_LOCUS4441</name>
</gene>
<protein>
    <submittedName>
        <fullName evidence="2">Uncharacterized protein</fullName>
    </submittedName>
</protein>
<dbReference type="AlphaFoldDB" id="A0A565AX37"/>
<organism evidence="2 3">
    <name type="scientific">Arabis nemorensis</name>
    <dbReference type="NCBI Taxonomy" id="586526"/>
    <lineage>
        <taxon>Eukaryota</taxon>
        <taxon>Viridiplantae</taxon>
        <taxon>Streptophyta</taxon>
        <taxon>Embryophyta</taxon>
        <taxon>Tracheophyta</taxon>
        <taxon>Spermatophyta</taxon>
        <taxon>Magnoliopsida</taxon>
        <taxon>eudicotyledons</taxon>
        <taxon>Gunneridae</taxon>
        <taxon>Pentapetalae</taxon>
        <taxon>rosids</taxon>
        <taxon>malvids</taxon>
        <taxon>Brassicales</taxon>
        <taxon>Brassicaceae</taxon>
        <taxon>Arabideae</taxon>
        <taxon>Arabis</taxon>
    </lineage>
</organism>
<evidence type="ECO:0000313" key="3">
    <source>
        <dbReference type="Proteomes" id="UP000489600"/>
    </source>
</evidence>
<dbReference type="EMBL" id="CABITT030000002">
    <property type="protein sequence ID" value="VVA93996.1"/>
    <property type="molecule type" value="Genomic_DNA"/>
</dbReference>
<keyword evidence="1" id="KW-0472">Membrane</keyword>
<sequence>MTVSFSRSSHFRPQCTAGNLQDVTRQSQMLSPANRNGSSGLISGRRRCSTVNLIVSAFIWAAAIYGLYISQKIGSRSNKEISTLTEYYAKQYHHTIDAILFKSGEKYLYLASYGNEQSRSTKSGSNITNPLDDSNQPVIVGPLIKLIDKKGIEELIQDHRLPILEKRKAKTFSYVIQKVLSNQ</sequence>
<keyword evidence="3" id="KW-1185">Reference proteome</keyword>
<comment type="caution">
    <text evidence="2">The sequence shown here is derived from an EMBL/GenBank/DDBJ whole genome shotgun (WGS) entry which is preliminary data.</text>
</comment>
<evidence type="ECO:0000313" key="2">
    <source>
        <dbReference type="EMBL" id="VVA93996.1"/>
    </source>
</evidence>
<reference evidence="2" key="1">
    <citation type="submission" date="2019-07" db="EMBL/GenBank/DDBJ databases">
        <authorList>
            <person name="Dittberner H."/>
        </authorList>
    </citation>
    <scope>NUCLEOTIDE SEQUENCE [LARGE SCALE GENOMIC DNA]</scope>
</reference>
<accession>A0A565AX37</accession>
<name>A0A565AX37_9BRAS</name>
<evidence type="ECO:0000256" key="1">
    <source>
        <dbReference type="SAM" id="Phobius"/>
    </source>
</evidence>
<proteinExistence type="predicted"/>
<keyword evidence="1" id="KW-1133">Transmembrane helix</keyword>